<gene>
    <name evidence="4" type="ORF">BsIDN1_09490</name>
</gene>
<dbReference type="Proteomes" id="UP000464658">
    <property type="component" value="Chromosome"/>
</dbReference>
<evidence type="ECO:0000259" key="3">
    <source>
        <dbReference type="Pfam" id="PF02852"/>
    </source>
</evidence>
<dbReference type="GO" id="GO:0006103">
    <property type="term" value="P:2-oxoglutarate metabolic process"/>
    <property type="evidence" value="ECO:0007669"/>
    <property type="project" value="TreeGrafter"/>
</dbReference>
<dbReference type="GO" id="GO:0050660">
    <property type="term" value="F:flavin adenine dinucleotide binding"/>
    <property type="evidence" value="ECO:0007669"/>
    <property type="project" value="TreeGrafter"/>
</dbReference>
<dbReference type="SUPFAM" id="SSF55424">
    <property type="entry name" value="FAD/NAD-linked reductases, dimerisation (C-terminal) domain"/>
    <property type="match status" value="1"/>
</dbReference>
<evidence type="ECO:0000313" key="4">
    <source>
        <dbReference type="EMBL" id="BBP87331.1"/>
    </source>
</evidence>
<sequence>MLMLLFMKEQLRHHMHQGEDVKVNEQVIPRCIYTSPEIASVGLNEENARKQYGEIRIGTFAFSANGKALILNQPAGQVKVIVEPQYQIF</sequence>
<dbReference type="AlphaFoldDB" id="A0A5S9M2X0"/>
<dbReference type="InterPro" id="IPR004099">
    <property type="entry name" value="Pyr_nucl-diS_OxRdtase_dimer"/>
</dbReference>
<feature type="domain" description="Pyridine nucleotide-disulphide oxidoreductase dimerisation" evidence="3">
    <location>
        <begin position="28"/>
        <end position="85"/>
    </location>
</feature>
<dbReference type="InterPro" id="IPR050151">
    <property type="entry name" value="Class-I_Pyr_Nuc-Dis_Oxidored"/>
</dbReference>
<dbReference type="Pfam" id="PF02852">
    <property type="entry name" value="Pyr_redox_dim"/>
    <property type="match status" value="1"/>
</dbReference>
<comment type="similarity">
    <text evidence="1">Belongs to the class-I pyridine nucleotide-disulfide oxidoreductase family.</text>
</comment>
<evidence type="ECO:0000256" key="1">
    <source>
        <dbReference type="ARBA" id="ARBA00007532"/>
    </source>
</evidence>
<keyword evidence="2" id="KW-0520">NAD</keyword>
<dbReference type="PANTHER" id="PTHR22912">
    <property type="entry name" value="DISULFIDE OXIDOREDUCTASE"/>
    <property type="match status" value="1"/>
</dbReference>
<reference evidence="4 5" key="1">
    <citation type="submission" date="2019-12" db="EMBL/GenBank/DDBJ databases">
        <title>Full genome sequence of a Bacillus safensis strain isolated from commercially available natto in Indonesia.</title>
        <authorList>
            <person name="Yoshida M."/>
            <person name="Uomi M."/>
            <person name="Waturangi D."/>
            <person name="Ekaputri J.J."/>
            <person name="Setiamarga D.H.E."/>
        </authorList>
    </citation>
    <scope>NUCLEOTIDE SEQUENCE [LARGE SCALE GENOMIC DNA]</scope>
    <source>
        <strain evidence="4 5">IDN1</strain>
    </source>
</reference>
<evidence type="ECO:0000313" key="5">
    <source>
        <dbReference type="Proteomes" id="UP000464658"/>
    </source>
</evidence>
<evidence type="ECO:0000256" key="2">
    <source>
        <dbReference type="ARBA" id="ARBA00023027"/>
    </source>
</evidence>
<accession>A0A5S9M2X0</accession>
<dbReference type="Gene3D" id="3.30.390.30">
    <property type="match status" value="1"/>
</dbReference>
<organism evidence="4 5">
    <name type="scientific">Bacillus safensis</name>
    <dbReference type="NCBI Taxonomy" id="561879"/>
    <lineage>
        <taxon>Bacteria</taxon>
        <taxon>Bacillati</taxon>
        <taxon>Bacillota</taxon>
        <taxon>Bacilli</taxon>
        <taxon>Bacillales</taxon>
        <taxon>Bacillaceae</taxon>
        <taxon>Bacillus</taxon>
    </lineage>
</organism>
<dbReference type="GO" id="GO:0004148">
    <property type="term" value="F:dihydrolipoyl dehydrogenase (NADH) activity"/>
    <property type="evidence" value="ECO:0007669"/>
    <property type="project" value="TreeGrafter"/>
</dbReference>
<name>A0A5S9M2X0_BACIA</name>
<proteinExistence type="inferred from homology"/>
<dbReference type="InterPro" id="IPR016156">
    <property type="entry name" value="FAD/NAD-linked_Rdtase_dimer_sf"/>
</dbReference>
<dbReference type="PANTHER" id="PTHR22912:SF219">
    <property type="entry name" value="DIHYDROLIPOYL DEHYDROGENASE"/>
    <property type="match status" value="1"/>
</dbReference>
<protein>
    <recommendedName>
        <fullName evidence="3">Pyridine nucleotide-disulphide oxidoreductase dimerisation domain-containing protein</fullName>
    </recommendedName>
</protein>
<dbReference type="EMBL" id="AP021906">
    <property type="protein sequence ID" value="BBP87331.1"/>
    <property type="molecule type" value="Genomic_DNA"/>
</dbReference>